<dbReference type="Gene3D" id="1.10.260.40">
    <property type="entry name" value="lambda repressor-like DNA-binding domains"/>
    <property type="match status" value="1"/>
</dbReference>
<dbReference type="InterPro" id="IPR011990">
    <property type="entry name" value="TPR-like_helical_dom_sf"/>
</dbReference>
<dbReference type="GO" id="GO:0003677">
    <property type="term" value="F:DNA binding"/>
    <property type="evidence" value="ECO:0007669"/>
    <property type="project" value="InterPro"/>
</dbReference>
<dbReference type="CDD" id="cd00093">
    <property type="entry name" value="HTH_XRE"/>
    <property type="match status" value="1"/>
</dbReference>
<feature type="domain" description="HTH cro/C1-type" evidence="1">
    <location>
        <begin position="18"/>
        <end position="73"/>
    </location>
</feature>
<name>A0A4R0HBC7_9ACTN</name>
<gene>
    <name evidence="2" type="ORF">E0H45_28845</name>
</gene>
<dbReference type="InterPro" id="IPR058852">
    <property type="entry name" value="HTH_77"/>
</dbReference>
<dbReference type="Proteomes" id="UP000292346">
    <property type="component" value="Unassembled WGS sequence"/>
</dbReference>
<dbReference type="Gene3D" id="1.25.40.10">
    <property type="entry name" value="Tetratricopeptide repeat domain"/>
    <property type="match status" value="1"/>
</dbReference>
<dbReference type="PANTHER" id="PTHR47691:SF3">
    <property type="entry name" value="HTH-TYPE TRANSCRIPTIONAL REGULATOR RV0890C-RELATED"/>
    <property type="match status" value="1"/>
</dbReference>
<evidence type="ECO:0000259" key="1">
    <source>
        <dbReference type="PROSITE" id="PS50943"/>
    </source>
</evidence>
<evidence type="ECO:0000313" key="3">
    <source>
        <dbReference type="Proteomes" id="UP000292346"/>
    </source>
</evidence>
<sequence length="867" mass="93493">MSDTDGRADGRRGFADLLLDLRVQAGLSQEELADRAGLSVRSIREMEAGRVARPRKDSVRLLASALGLRPDDTDHFLAAAGHGSVRPVVRAVAPSPPVVSVADAVPTGLRWRGTRPIPDGLVGREQELFELESLLRQNRLVTLVGPGGVGKTELALAAADRFSGADTTVVVVDLTTVQRDAAVPSAILDAFGTAPGTSDLDDVLSGRRPGDLVIVEDNAEHVLDGVATVANRMVRSFPGIGVLVTSRIPLGLPDEVVRRVQVLGVPANDEDFEAIAASPAVEMFCRRVARVRPGFTLAPSNAPTVARLVRRLDGLPLALELAAARAGSLSVEAILAALDDRFRLLSGPRRFGAPHQRTLADTIAWSVDALSDPARQLLYRASVLGSPFTLEAVAGVCTGTPIDESDVPMLLAELVEKSLLQPVHEFEQLYGARYKLLETIREHAYAGLSSRGDDLIEFRNRAVEWCTTYVSGLEGAWSSPDRDRRYRAAHANSALFEVALERAGELGEWDTAARIVLGFRIAWQYQASVAESGIRWATLCAENVSDKETSGRLLAIAGRLSSLTGDIRGARRHYEEARTRIPGETEMGLVARGGWVSSGSHLLDTQSLAEIPALVDDARKHGDVQRSATVQATCGLALLRWGRLVEAKELLLAWEAALVNPGVYPDEIAYMALSRVDLELGNLSGARHWAQLARDSQASDDPERTKVAGCLAMVEYHDGRYDEARALLDQADADIRGHRGYFDYLVMLYRSRLARAAGEAEQARLTILDALNRLLLEGRVVYLLEVLPEAVAVLHALGRSDAGDAVCGQLLAWQESMDPPMLPTAWAVLQESCESASVADGWPEPDPSAAVQRLANDVLAALSSPLL</sequence>
<comment type="caution">
    <text evidence="2">The sequence shown here is derived from an EMBL/GenBank/DDBJ whole genome shotgun (WGS) entry which is preliminary data.</text>
</comment>
<dbReference type="SMART" id="SM00530">
    <property type="entry name" value="HTH_XRE"/>
    <property type="match status" value="1"/>
</dbReference>
<dbReference type="SUPFAM" id="SSF52540">
    <property type="entry name" value="P-loop containing nucleoside triphosphate hydrolases"/>
    <property type="match status" value="1"/>
</dbReference>
<dbReference type="SUPFAM" id="SSF47413">
    <property type="entry name" value="lambda repressor-like DNA-binding domains"/>
    <property type="match status" value="1"/>
</dbReference>
<organism evidence="2 3">
    <name type="scientific">Kribbella soli</name>
    <dbReference type="NCBI Taxonomy" id="1124743"/>
    <lineage>
        <taxon>Bacteria</taxon>
        <taxon>Bacillati</taxon>
        <taxon>Actinomycetota</taxon>
        <taxon>Actinomycetes</taxon>
        <taxon>Propionibacteriales</taxon>
        <taxon>Kribbellaceae</taxon>
        <taxon>Kribbella</taxon>
    </lineage>
</organism>
<dbReference type="OrthoDB" id="3755432at2"/>
<keyword evidence="3" id="KW-1185">Reference proteome</keyword>
<dbReference type="AlphaFoldDB" id="A0A4R0HBC7"/>
<dbReference type="Gene3D" id="3.40.50.300">
    <property type="entry name" value="P-loop containing nucleotide triphosphate hydrolases"/>
    <property type="match status" value="1"/>
</dbReference>
<dbReference type="Pfam" id="PF13560">
    <property type="entry name" value="HTH_31"/>
    <property type="match status" value="1"/>
</dbReference>
<dbReference type="InterPro" id="IPR001387">
    <property type="entry name" value="Cro/C1-type_HTH"/>
</dbReference>
<protein>
    <submittedName>
        <fullName evidence="2">Helix-turn-helix domain-containing protein</fullName>
    </submittedName>
</protein>
<dbReference type="PROSITE" id="PS50943">
    <property type="entry name" value="HTH_CROC1"/>
    <property type="match status" value="1"/>
</dbReference>
<dbReference type="SUPFAM" id="SSF48452">
    <property type="entry name" value="TPR-like"/>
    <property type="match status" value="1"/>
</dbReference>
<evidence type="ECO:0000313" key="2">
    <source>
        <dbReference type="EMBL" id="TCC05992.1"/>
    </source>
</evidence>
<dbReference type="PANTHER" id="PTHR47691">
    <property type="entry name" value="REGULATOR-RELATED"/>
    <property type="match status" value="1"/>
</dbReference>
<dbReference type="EMBL" id="SJJZ01000003">
    <property type="protein sequence ID" value="TCC05992.1"/>
    <property type="molecule type" value="Genomic_DNA"/>
</dbReference>
<dbReference type="InterPro" id="IPR010982">
    <property type="entry name" value="Lambda_DNA-bd_dom_sf"/>
</dbReference>
<dbReference type="Pfam" id="PF25872">
    <property type="entry name" value="HTH_77"/>
    <property type="match status" value="1"/>
</dbReference>
<reference evidence="2 3" key="1">
    <citation type="submission" date="2019-02" db="EMBL/GenBank/DDBJ databases">
        <title>Kribbella capetownensis sp. nov. and Kribbella speibonae sp. nov., isolated from soil.</title>
        <authorList>
            <person name="Curtis S.M."/>
            <person name="Norton I."/>
            <person name="Everest G.J."/>
            <person name="Meyers P.R."/>
        </authorList>
    </citation>
    <scope>NUCLEOTIDE SEQUENCE [LARGE SCALE GENOMIC DNA]</scope>
    <source>
        <strain evidence="2 3">KCTC 29219</strain>
    </source>
</reference>
<proteinExistence type="predicted"/>
<accession>A0A4R0HBC7</accession>
<dbReference type="InterPro" id="IPR027417">
    <property type="entry name" value="P-loop_NTPase"/>
</dbReference>